<accession>A0ABW2TTJ7</accession>
<protein>
    <submittedName>
        <fullName evidence="1">DUF6187 family protein</fullName>
    </submittedName>
</protein>
<dbReference type="Proteomes" id="UP001596512">
    <property type="component" value="Unassembled WGS sequence"/>
</dbReference>
<evidence type="ECO:0000313" key="1">
    <source>
        <dbReference type="EMBL" id="MFC7615798.1"/>
    </source>
</evidence>
<gene>
    <name evidence="1" type="ORF">ACFQV2_22220</name>
</gene>
<name>A0ABW2TTJ7_9PSEU</name>
<dbReference type="Pfam" id="PF19685">
    <property type="entry name" value="DUF6187"/>
    <property type="match status" value="1"/>
</dbReference>
<evidence type="ECO:0000313" key="2">
    <source>
        <dbReference type="Proteomes" id="UP001596512"/>
    </source>
</evidence>
<keyword evidence="2" id="KW-1185">Reference proteome</keyword>
<comment type="caution">
    <text evidence="1">The sequence shown here is derived from an EMBL/GenBank/DDBJ whole genome shotgun (WGS) entry which is preliminary data.</text>
</comment>
<organism evidence="1 2">
    <name type="scientific">Actinokineospora soli</name>
    <dbReference type="NCBI Taxonomy" id="1048753"/>
    <lineage>
        <taxon>Bacteria</taxon>
        <taxon>Bacillati</taxon>
        <taxon>Actinomycetota</taxon>
        <taxon>Actinomycetes</taxon>
        <taxon>Pseudonocardiales</taxon>
        <taxon>Pseudonocardiaceae</taxon>
        <taxon>Actinokineospora</taxon>
    </lineage>
</organism>
<sequence>MTEPKLDAKLDAPPDTRFDMPGVDDPVDTEVGVILLGLDADRLLAGLGLASLAEDPGRVAVTVDRVRHDRPGLDGDGLVRAGAGYWRAMRPALAAAYPAPGFSASLRQSWARAYRALDTPALGPIGVATRVYLTACWLRSADVDALA</sequence>
<dbReference type="InterPro" id="IPR046178">
    <property type="entry name" value="DUF6187"/>
</dbReference>
<dbReference type="EMBL" id="JBHTEY010000004">
    <property type="protein sequence ID" value="MFC7615798.1"/>
    <property type="molecule type" value="Genomic_DNA"/>
</dbReference>
<proteinExistence type="predicted"/>
<reference evidence="2" key="1">
    <citation type="journal article" date="2019" name="Int. J. Syst. Evol. Microbiol.">
        <title>The Global Catalogue of Microorganisms (GCM) 10K type strain sequencing project: providing services to taxonomists for standard genome sequencing and annotation.</title>
        <authorList>
            <consortium name="The Broad Institute Genomics Platform"/>
            <consortium name="The Broad Institute Genome Sequencing Center for Infectious Disease"/>
            <person name="Wu L."/>
            <person name="Ma J."/>
        </authorList>
    </citation>
    <scope>NUCLEOTIDE SEQUENCE [LARGE SCALE GENOMIC DNA]</scope>
    <source>
        <strain evidence="2">JCM 17695</strain>
    </source>
</reference>